<dbReference type="Gene3D" id="3.40.50.2000">
    <property type="entry name" value="Glycogen Phosphorylase B"/>
    <property type="match status" value="1"/>
</dbReference>
<dbReference type="AlphaFoldDB" id="A0A1G6L8L9"/>
<reference evidence="2" key="1">
    <citation type="submission" date="2016-10" db="EMBL/GenBank/DDBJ databases">
        <authorList>
            <person name="Varghese N."/>
            <person name="Submissions S."/>
        </authorList>
    </citation>
    <scope>NUCLEOTIDE SEQUENCE [LARGE SCALE GENOMIC DNA]</scope>
    <source>
        <strain evidence="2">DSM 45421</strain>
    </source>
</reference>
<accession>A0A1G6L8L9</accession>
<keyword evidence="2" id="KW-1185">Reference proteome</keyword>
<dbReference type="STRING" id="1190417.SAMN05660690_1252"/>
<dbReference type="RefSeq" id="WP_091364326.1">
    <property type="nucleotide sequence ID" value="NZ_FMZF01000002.1"/>
</dbReference>
<dbReference type="Proteomes" id="UP000199416">
    <property type="component" value="Unassembled WGS sequence"/>
</dbReference>
<dbReference type="EMBL" id="FMZF01000002">
    <property type="protein sequence ID" value="SDC39483.1"/>
    <property type="molecule type" value="Genomic_DNA"/>
</dbReference>
<evidence type="ECO:0000313" key="2">
    <source>
        <dbReference type="Proteomes" id="UP000199416"/>
    </source>
</evidence>
<evidence type="ECO:0000313" key="1">
    <source>
        <dbReference type="EMBL" id="SDC39483.1"/>
    </source>
</evidence>
<organism evidence="1 2">
    <name type="scientific">Geodermatophilus telluris</name>
    <dbReference type="NCBI Taxonomy" id="1190417"/>
    <lineage>
        <taxon>Bacteria</taxon>
        <taxon>Bacillati</taxon>
        <taxon>Actinomycetota</taxon>
        <taxon>Actinomycetes</taxon>
        <taxon>Geodermatophilales</taxon>
        <taxon>Geodermatophilaceae</taxon>
        <taxon>Geodermatophilus</taxon>
    </lineage>
</organism>
<dbReference type="OrthoDB" id="5142720at2"/>
<protein>
    <submittedName>
        <fullName evidence="1">Glycosyltransferase involved in cell wall bisynthesis</fullName>
    </submittedName>
</protein>
<dbReference type="Pfam" id="PF13692">
    <property type="entry name" value="Glyco_trans_1_4"/>
    <property type="match status" value="1"/>
</dbReference>
<proteinExistence type="predicted"/>
<name>A0A1G6L8L9_9ACTN</name>
<sequence>MRLVYVTEGVPNRDPERGDGSSLIPYGVLGALPDDVEVTLLTYTGDVPVPPEVAARCADVQLLRPRDPRLALLRSLVSRAHPGAEAVCTPEARAAVARLSADADVTLVHGPHVTPLVHAVRGPVVLQAVDPWSMRLGMEVELATGLRRRFRARKARQALVAERALPQRVRLLTVGQRDAERWSALLGRPVRAVPNGTETPAGPRVRVPGPPTVCFVGSLHYEPNIESATVLVREVAPQVWEQAPGTRFLLAGRQPTPAVLALAEDRVEVRPNVPSMADVFAESDVAVFPDRHGLGIRNSVTEALAAGLPVVATAAGAREQPPHPLLRVAGSEGELVRLVREALTGQAAGPGPATPAEPVRTWRTVAEEYLEECRASLSQVDR</sequence>
<gene>
    <name evidence="1" type="ORF">SAMN05660690_1252</name>
</gene>
<dbReference type="GO" id="GO:0016740">
    <property type="term" value="F:transferase activity"/>
    <property type="evidence" value="ECO:0007669"/>
    <property type="project" value="UniProtKB-KW"/>
</dbReference>
<keyword evidence="1" id="KW-0808">Transferase</keyword>
<dbReference type="SUPFAM" id="SSF53756">
    <property type="entry name" value="UDP-Glycosyltransferase/glycogen phosphorylase"/>
    <property type="match status" value="1"/>
</dbReference>